<evidence type="ECO:0000256" key="9">
    <source>
        <dbReference type="ARBA" id="ARBA00023136"/>
    </source>
</evidence>
<reference evidence="14" key="1">
    <citation type="submission" date="2021-12" db="EMBL/GenBank/DDBJ databases">
        <authorList>
            <person name="Martin H S."/>
        </authorList>
    </citation>
    <scope>NUCLEOTIDE SEQUENCE</scope>
</reference>
<sequence>MPLAGLEPAILAEHIRSLQTEPNVCTGKLSVSPHADNTLQSAERCPNMGWSCVVARAVALLLMLSRASALTSDIFAAGKSDKEILDNLLKNSRYDKRLLPPVDGVLTVNVSVLLLSLASPDESSLKYEVEFLLQQQWYDPRLRYSNQSHYEYLNAIHHHEDIWLPDTYFIMHGDFKDPIIPMHFALRIYRNGTINYLMRRHLILSCQGRLNIFPFDDPLCSFALESISYEQSAITYVWKNDEDTLRKSPSLTTLNAYLIQNQTIPCPIKASWRGNYSCLKVDLIFTRDRSFYFTTVFIPGIILVTSSFITFWLEWNAVPARVMIGVTTMLNFFTTSNGFRSTLPVVSNLTAMNVWDGVCMCFIYASLLEFVCVNYVGRKRPLHNVVYRPGENPVTQRLPAVLSRIGIILASPLEAMAFLNWAKSETPQPESSGAGDKKRESTGAADLVTCTTCTGAPGSCTHTANNGGVSEPCFVQVRKKEPPHPIRVAKTIDVIARITFPTAYAVFLIFFFIHYKAFS</sequence>
<dbReference type="CDD" id="cd19049">
    <property type="entry name" value="LGIC_TM_anion"/>
    <property type="match status" value="1"/>
</dbReference>
<evidence type="ECO:0000313" key="15">
    <source>
        <dbReference type="Proteomes" id="UP000838878"/>
    </source>
</evidence>
<dbReference type="InterPro" id="IPR006028">
    <property type="entry name" value="GABAA/Glycine_rcpt"/>
</dbReference>
<evidence type="ECO:0000256" key="3">
    <source>
        <dbReference type="ARBA" id="ARBA00022448"/>
    </source>
</evidence>
<dbReference type="InterPro" id="IPR006201">
    <property type="entry name" value="Neur_channel"/>
</dbReference>
<dbReference type="Pfam" id="PF02931">
    <property type="entry name" value="Neur_chan_LBD"/>
    <property type="match status" value="1"/>
</dbReference>
<keyword evidence="15" id="KW-1185">Reference proteome</keyword>
<dbReference type="GO" id="GO:0005230">
    <property type="term" value="F:extracellular ligand-gated monoatomic ion channel activity"/>
    <property type="evidence" value="ECO:0007669"/>
    <property type="project" value="InterPro"/>
</dbReference>
<keyword evidence="8" id="KW-0406">Ion transport</keyword>
<evidence type="ECO:0000313" key="14">
    <source>
        <dbReference type="EMBL" id="CAH0729337.1"/>
    </source>
</evidence>
<evidence type="ECO:0000256" key="4">
    <source>
        <dbReference type="ARBA" id="ARBA00022475"/>
    </source>
</evidence>
<dbReference type="EMBL" id="OV170228">
    <property type="protein sequence ID" value="CAH0729337.1"/>
    <property type="molecule type" value="Genomic_DNA"/>
</dbReference>
<protein>
    <recommendedName>
        <fullName evidence="16">Glutamate-gated chloride channel</fullName>
    </recommendedName>
</protein>
<organism evidence="14 15">
    <name type="scientific">Brenthis ino</name>
    <name type="common">lesser marbled fritillary</name>
    <dbReference type="NCBI Taxonomy" id="405034"/>
    <lineage>
        <taxon>Eukaryota</taxon>
        <taxon>Metazoa</taxon>
        <taxon>Ecdysozoa</taxon>
        <taxon>Arthropoda</taxon>
        <taxon>Hexapoda</taxon>
        <taxon>Insecta</taxon>
        <taxon>Pterygota</taxon>
        <taxon>Neoptera</taxon>
        <taxon>Endopterygota</taxon>
        <taxon>Lepidoptera</taxon>
        <taxon>Glossata</taxon>
        <taxon>Ditrysia</taxon>
        <taxon>Papilionoidea</taxon>
        <taxon>Nymphalidae</taxon>
        <taxon>Heliconiinae</taxon>
        <taxon>Argynnini</taxon>
        <taxon>Brenthis</taxon>
    </lineage>
</organism>
<comment type="subcellular location">
    <subcellularLocation>
        <location evidence="2">Cell membrane</location>
    </subcellularLocation>
    <subcellularLocation>
        <location evidence="1">Membrane</location>
        <topology evidence="1">Multi-pass membrane protein</topology>
    </subcellularLocation>
</comment>
<evidence type="ECO:0000256" key="8">
    <source>
        <dbReference type="ARBA" id="ARBA00023065"/>
    </source>
</evidence>
<dbReference type="GO" id="GO:0005254">
    <property type="term" value="F:chloride channel activity"/>
    <property type="evidence" value="ECO:0007669"/>
    <property type="project" value="UniProtKB-ARBA"/>
</dbReference>
<feature type="non-terminal residue" evidence="14">
    <location>
        <position position="519"/>
    </location>
</feature>
<evidence type="ECO:0000256" key="5">
    <source>
        <dbReference type="ARBA" id="ARBA00022692"/>
    </source>
</evidence>
<name>A0A8J9V0W8_9NEOP</name>
<keyword evidence="7 11" id="KW-1133">Transmembrane helix</keyword>
<evidence type="ECO:0000256" key="6">
    <source>
        <dbReference type="ARBA" id="ARBA00022729"/>
    </source>
</evidence>
<feature type="transmembrane region" description="Helical" evidence="11">
    <location>
        <begin position="290"/>
        <end position="313"/>
    </location>
</feature>
<accession>A0A8J9V0W8</accession>
<dbReference type="Pfam" id="PF02932">
    <property type="entry name" value="Neur_chan_memb"/>
    <property type="match status" value="1"/>
</dbReference>
<dbReference type="PANTHER" id="PTHR18945">
    <property type="entry name" value="NEUROTRANSMITTER GATED ION CHANNEL"/>
    <property type="match status" value="1"/>
</dbReference>
<dbReference type="InterPro" id="IPR038050">
    <property type="entry name" value="Neuro_actylchol_rec"/>
</dbReference>
<dbReference type="OrthoDB" id="8173437at2759"/>
<evidence type="ECO:0000256" key="11">
    <source>
        <dbReference type="SAM" id="Phobius"/>
    </source>
</evidence>
<dbReference type="PRINTS" id="PR00253">
    <property type="entry name" value="GABAARECEPTR"/>
</dbReference>
<feature type="transmembrane region" description="Helical" evidence="11">
    <location>
        <begin position="354"/>
        <end position="376"/>
    </location>
</feature>
<evidence type="ECO:0008006" key="16">
    <source>
        <dbReference type="Google" id="ProtNLM"/>
    </source>
</evidence>
<evidence type="ECO:0000256" key="2">
    <source>
        <dbReference type="ARBA" id="ARBA00004236"/>
    </source>
</evidence>
<dbReference type="AlphaFoldDB" id="A0A8J9V0W8"/>
<dbReference type="GO" id="GO:0099095">
    <property type="term" value="F:ligand-gated monoatomic anion channel activity"/>
    <property type="evidence" value="ECO:0007669"/>
    <property type="project" value="UniProtKB-ARBA"/>
</dbReference>
<dbReference type="Gene3D" id="1.20.58.390">
    <property type="entry name" value="Neurotransmitter-gated ion-channel transmembrane domain"/>
    <property type="match status" value="1"/>
</dbReference>
<dbReference type="FunFam" id="1.20.58.390:FF:000021">
    <property type="entry name" value="glutamate-gated chloride channel isoform X12"/>
    <property type="match status" value="1"/>
</dbReference>
<proteinExistence type="predicted"/>
<dbReference type="GO" id="GO:0005886">
    <property type="term" value="C:plasma membrane"/>
    <property type="evidence" value="ECO:0007669"/>
    <property type="project" value="UniProtKB-SubCell"/>
</dbReference>
<evidence type="ECO:0000256" key="7">
    <source>
        <dbReference type="ARBA" id="ARBA00022989"/>
    </source>
</evidence>
<dbReference type="Proteomes" id="UP000838878">
    <property type="component" value="Chromosome 8"/>
</dbReference>
<keyword evidence="6" id="KW-0732">Signal</keyword>
<evidence type="ECO:0000256" key="10">
    <source>
        <dbReference type="ARBA" id="ARBA00023303"/>
    </source>
</evidence>
<dbReference type="InterPro" id="IPR006202">
    <property type="entry name" value="Neur_chan_lig-bd"/>
</dbReference>
<gene>
    <name evidence="14" type="ORF">BINO364_LOCUS14443</name>
</gene>
<dbReference type="InterPro" id="IPR006029">
    <property type="entry name" value="Neurotrans-gated_channel_TM"/>
</dbReference>
<dbReference type="GO" id="GO:0004888">
    <property type="term" value="F:transmembrane signaling receptor activity"/>
    <property type="evidence" value="ECO:0007669"/>
    <property type="project" value="InterPro"/>
</dbReference>
<dbReference type="InterPro" id="IPR036719">
    <property type="entry name" value="Neuro-gated_channel_TM_sf"/>
</dbReference>
<feature type="transmembrane region" description="Helical" evidence="11">
    <location>
        <begin position="494"/>
        <end position="515"/>
    </location>
</feature>
<dbReference type="Gene3D" id="2.70.170.10">
    <property type="entry name" value="Neurotransmitter-gated ion-channel ligand-binding domain"/>
    <property type="match status" value="1"/>
</dbReference>
<keyword evidence="3" id="KW-0813">Transport</keyword>
<dbReference type="InterPro" id="IPR036734">
    <property type="entry name" value="Neur_chan_lig-bd_sf"/>
</dbReference>
<dbReference type="SUPFAM" id="SSF90112">
    <property type="entry name" value="Neurotransmitter-gated ion-channel transmembrane pore"/>
    <property type="match status" value="1"/>
</dbReference>
<feature type="domain" description="Neurotransmitter-gated ion-channel transmembrane" evidence="13">
    <location>
        <begin position="297"/>
        <end position="511"/>
    </location>
</feature>
<dbReference type="CDD" id="cd18987">
    <property type="entry name" value="LGIC_ECD_anion"/>
    <property type="match status" value="1"/>
</dbReference>
<evidence type="ECO:0000256" key="1">
    <source>
        <dbReference type="ARBA" id="ARBA00004141"/>
    </source>
</evidence>
<keyword evidence="5 11" id="KW-0812">Transmembrane</keyword>
<keyword evidence="9 11" id="KW-0472">Membrane</keyword>
<keyword evidence="4" id="KW-1003">Cell membrane</keyword>
<dbReference type="SUPFAM" id="SSF63712">
    <property type="entry name" value="Nicotinic receptor ligand binding domain-like"/>
    <property type="match status" value="1"/>
</dbReference>
<evidence type="ECO:0000259" key="12">
    <source>
        <dbReference type="Pfam" id="PF02931"/>
    </source>
</evidence>
<evidence type="ECO:0000259" key="13">
    <source>
        <dbReference type="Pfam" id="PF02932"/>
    </source>
</evidence>
<feature type="domain" description="Neurotransmitter-gated ion-channel ligand-binding" evidence="12">
    <location>
        <begin position="82"/>
        <end position="262"/>
    </location>
</feature>
<keyword evidence="10" id="KW-0407">Ion channel</keyword>